<dbReference type="PANTHER" id="PTHR34547:SF1">
    <property type="entry name" value="YACP-LIKE NYN DOMAIN PROTEIN"/>
    <property type="match status" value="1"/>
</dbReference>
<dbReference type="RefSeq" id="WP_345524277.1">
    <property type="nucleotide sequence ID" value="NZ_BAABKM010000005.1"/>
</dbReference>
<protein>
    <submittedName>
        <fullName evidence="2">NYN domain-containing protein</fullName>
    </submittedName>
</protein>
<reference evidence="3" key="1">
    <citation type="journal article" date="2019" name="Int. J. Syst. Evol. Microbiol.">
        <title>The Global Catalogue of Microorganisms (GCM) 10K type strain sequencing project: providing services to taxonomists for standard genome sequencing and annotation.</title>
        <authorList>
            <consortium name="The Broad Institute Genomics Platform"/>
            <consortium name="The Broad Institute Genome Sequencing Center for Infectious Disease"/>
            <person name="Wu L."/>
            <person name="Ma J."/>
        </authorList>
    </citation>
    <scope>NUCLEOTIDE SEQUENCE [LARGE SCALE GENOMIC DNA]</scope>
    <source>
        <strain evidence="3">JCM 18531</strain>
    </source>
</reference>
<sequence>MSAPEPPVLGPLSLAGLPEPVRTRIVAQVSDVLPDVPTLPPAVRRVASFAPARRARLGASAITEALADDEVRERIAVQVAGRAEPDDADDVAVTARLWLTRPEGWTEVVAARLARIEEAAAAGDGRDRELERLRKRLSDAEQTVRELRAAQQTREETLRTEHQAEHAGLRRRLGEARSAEREARALAERVEAELAQARADAETRVAALEKENRQLRGRVEEYDAVGVQARRDARTERDEASVRARLLLETVIDAATGLRRELALPTVDGVPADRVAADVAEAGMRTPSSAGALGGASTALLEQYLAMPRARLVVDGYNVSKRAWPSSSLEAQRNRLAAGLAALVARTGAETTVVFDAAETDHRPPVVAPRGVRVLYSPRGVIADDVIRDLVAVEPTGRVVLVVTADRAVADDVARDGARVVDPDALLALLSR</sequence>
<dbReference type="Proteomes" id="UP001499974">
    <property type="component" value="Unassembled WGS sequence"/>
</dbReference>
<evidence type="ECO:0000256" key="1">
    <source>
        <dbReference type="SAM" id="MobiDB-lite"/>
    </source>
</evidence>
<accession>A0ABP8Y6C9</accession>
<feature type="region of interest" description="Disordered" evidence="1">
    <location>
        <begin position="150"/>
        <end position="175"/>
    </location>
</feature>
<dbReference type="InterPro" id="IPR010298">
    <property type="entry name" value="YacP-like"/>
</dbReference>
<dbReference type="Pfam" id="PF05991">
    <property type="entry name" value="NYN_YacP"/>
    <property type="match status" value="1"/>
</dbReference>
<keyword evidence="3" id="KW-1185">Reference proteome</keyword>
<name>A0ABP8Y6C9_9ACTN</name>
<dbReference type="PANTHER" id="PTHR34547">
    <property type="entry name" value="YACP-LIKE NYN DOMAIN PROTEIN"/>
    <property type="match status" value="1"/>
</dbReference>
<evidence type="ECO:0000313" key="2">
    <source>
        <dbReference type="EMBL" id="GAA4721697.1"/>
    </source>
</evidence>
<gene>
    <name evidence="2" type="ORF">GCM10023349_47690</name>
</gene>
<dbReference type="EMBL" id="BAABKM010000005">
    <property type="protein sequence ID" value="GAA4721697.1"/>
    <property type="molecule type" value="Genomic_DNA"/>
</dbReference>
<comment type="caution">
    <text evidence="2">The sequence shown here is derived from an EMBL/GenBank/DDBJ whole genome shotgun (WGS) entry which is preliminary data.</text>
</comment>
<organism evidence="2 3">
    <name type="scientific">Nocardioides conyzicola</name>
    <dbReference type="NCBI Taxonomy" id="1651781"/>
    <lineage>
        <taxon>Bacteria</taxon>
        <taxon>Bacillati</taxon>
        <taxon>Actinomycetota</taxon>
        <taxon>Actinomycetes</taxon>
        <taxon>Propionibacteriales</taxon>
        <taxon>Nocardioidaceae</taxon>
        <taxon>Nocardioides</taxon>
    </lineage>
</organism>
<evidence type="ECO:0000313" key="3">
    <source>
        <dbReference type="Proteomes" id="UP001499974"/>
    </source>
</evidence>
<proteinExistence type="predicted"/>